<name>A0A4Q7N5D3_9BACT</name>
<dbReference type="Gene3D" id="1.10.10.60">
    <property type="entry name" value="Homeodomain-like"/>
    <property type="match status" value="1"/>
</dbReference>
<reference evidence="5 6" key="1">
    <citation type="submission" date="2019-02" db="EMBL/GenBank/DDBJ databases">
        <title>Genomic Encyclopedia of Type Strains, Phase IV (KMG-IV): sequencing the most valuable type-strain genomes for metagenomic binning, comparative biology and taxonomic classification.</title>
        <authorList>
            <person name="Goeker M."/>
        </authorList>
    </citation>
    <scope>NUCLEOTIDE SEQUENCE [LARGE SCALE GENOMIC DNA]</scope>
    <source>
        <strain evidence="5 6">DSM 18116</strain>
    </source>
</reference>
<keyword evidence="1" id="KW-0805">Transcription regulation</keyword>
<dbReference type="SMART" id="SM00342">
    <property type="entry name" value="HTH_ARAC"/>
    <property type="match status" value="1"/>
</dbReference>
<evidence type="ECO:0000256" key="1">
    <source>
        <dbReference type="ARBA" id="ARBA00023015"/>
    </source>
</evidence>
<dbReference type="PANTHER" id="PTHR43280:SF32">
    <property type="entry name" value="TRANSCRIPTIONAL REGULATORY PROTEIN"/>
    <property type="match status" value="1"/>
</dbReference>
<dbReference type="GO" id="GO:0003700">
    <property type="term" value="F:DNA-binding transcription factor activity"/>
    <property type="evidence" value="ECO:0007669"/>
    <property type="project" value="InterPro"/>
</dbReference>
<keyword evidence="6" id="KW-1185">Reference proteome</keyword>
<dbReference type="AlphaFoldDB" id="A0A4Q7N5D3"/>
<dbReference type="Pfam" id="PF12833">
    <property type="entry name" value="HTH_18"/>
    <property type="match status" value="1"/>
</dbReference>
<dbReference type="InterPro" id="IPR020449">
    <property type="entry name" value="Tscrpt_reg_AraC-type_HTH"/>
</dbReference>
<accession>A0A4Q7N5D3</accession>
<dbReference type="PANTHER" id="PTHR43280">
    <property type="entry name" value="ARAC-FAMILY TRANSCRIPTIONAL REGULATOR"/>
    <property type="match status" value="1"/>
</dbReference>
<dbReference type="SUPFAM" id="SSF51215">
    <property type="entry name" value="Regulatory protein AraC"/>
    <property type="match status" value="1"/>
</dbReference>
<dbReference type="InterPro" id="IPR037923">
    <property type="entry name" value="HTH-like"/>
</dbReference>
<dbReference type="EMBL" id="SGXA01000001">
    <property type="protein sequence ID" value="RZS76238.1"/>
    <property type="molecule type" value="Genomic_DNA"/>
</dbReference>
<dbReference type="GO" id="GO:0043565">
    <property type="term" value="F:sequence-specific DNA binding"/>
    <property type="evidence" value="ECO:0007669"/>
    <property type="project" value="InterPro"/>
</dbReference>
<dbReference type="PROSITE" id="PS01124">
    <property type="entry name" value="HTH_ARAC_FAMILY_2"/>
    <property type="match status" value="1"/>
</dbReference>
<feature type="domain" description="HTH araC/xylS-type" evidence="4">
    <location>
        <begin position="182"/>
        <end position="280"/>
    </location>
</feature>
<dbReference type="RefSeq" id="WP_130540548.1">
    <property type="nucleotide sequence ID" value="NZ_CP042431.1"/>
</dbReference>
<proteinExistence type="predicted"/>
<evidence type="ECO:0000259" key="4">
    <source>
        <dbReference type="PROSITE" id="PS01124"/>
    </source>
</evidence>
<dbReference type="InterPro" id="IPR018060">
    <property type="entry name" value="HTH_AraC"/>
</dbReference>
<protein>
    <submittedName>
        <fullName evidence="5">AraC-like DNA-binding protein</fullName>
    </submittedName>
</protein>
<evidence type="ECO:0000313" key="6">
    <source>
        <dbReference type="Proteomes" id="UP000293874"/>
    </source>
</evidence>
<evidence type="ECO:0000256" key="2">
    <source>
        <dbReference type="ARBA" id="ARBA00023125"/>
    </source>
</evidence>
<evidence type="ECO:0000256" key="3">
    <source>
        <dbReference type="ARBA" id="ARBA00023163"/>
    </source>
</evidence>
<dbReference type="InterPro" id="IPR009057">
    <property type="entry name" value="Homeodomain-like_sf"/>
</dbReference>
<comment type="caution">
    <text evidence="5">The sequence shown here is derived from an EMBL/GenBank/DDBJ whole genome shotgun (WGS) entry which is preliminary data.</text>
</comment>
<keyword evidence="3" id="KW-0804">Transcription</keyword>
<dbReference type="PRINTS" id="PR00032">
    <property type="entry name" value="HTHARAC"/>
</dbReference>
<dbReference type="Proteomes" id="UP000293874">
    <property type="component" value="Unassembled WGS sequence"/>
</dbReference>
<keyword evidence="2 5" id="KW-0238">DNA-binding</keyword>
<sequence>MPIQKPLPVFSIEDITPPFKKQAFSFLVHNEKQWPGLAYPHKHDFFMLLFFTKARGTHSIDFKEYATHKYQVHFLAPGQAHHWKFQSGTSGIQLMFGPDFLPDTRQWPFFSWSGNPVLDLSTAKFNELLAELSLMEKEYRNADHFSIEILAHRLLVLLNMLQRFYESAHPDLNPTPVKKIMMQFTDLVETHYREEPTVEYYAAVLHVTPQHLNNTCKRESGITAGAFIRQRILLEARRLLSFSGMDVKEIAYHLGFSDTSYFSRFVRRYTGLTPLAFRQQVQKVPGSSR</sequence>
<dbReference type="OrthoDB" id="2585681at2"/>
<evidence type="ECO:0000313" key="5">
    <source>
        <dbReference type="EMBL" id="RZS76238.1"/>
    </source>
</evidence>
<dbReference type="SUPFAM" id="SSF46689">
    <property type="entry name" value="Homeodomain-like"/>
    <property type="match status" value="1"/>
</dbReference>
<organism evidence="5 6">
    <name type="scientific">Pseudobacter ginsenosidimutans</name>
    <dbReference type="NCBI Taxonomy" id="661488"/>
    <lineage>
        <taxon>Bacteria</taxon>
        <taxon>Pseudomonadati</taxon>
        <taxon>Bacteroidota</taxon>
        <taxon>Chitinophagia</taxon>
        <taxon>Chitinophagales</taxon>
        <taxon>Chitinophagaceae</taxon>
        <taxon>Pseudobacter</taxon>
    </lineage>
</organism>
<gene>
    <name evidence="5" type="ORF">EV199_2117</name>
</gene>